<keyword evidence="2" id="KW-1185">Reference proteome</keyword>
<dbReference type="PANTHER" id="PTHR10151">
    <property type="entry name" value="ECTONUCLEOTIDE PYROPHOSPHATASE/PHOSPHODIESTERASE"/>
    <property type="match status" value="1"/>
</dbReference>
<gene>
    <name evidence="1" type="ORF">GCM10022215_17460</name>
</gene>
<organism evidence="1 2">
    <name type="scientific">Nocardioides fonticola</name>
    <dbReference type="NCBI Taxonomy" id="450363"/>
    <lineage>
        <taxon>Bacteria</taxon>
        <taxon>Bacillati</taxon>
        <taxon>Actinomycetota</taxon>
        <taxon>Actinomycetes</taxon>
        <taxon>Propionibacteriales</taxon>
        <taxon>Nocardioidaceae</taxon>
        <taxon>Nocardioides</taxon>
    </lineage>
</organism>
<evidence type="ECO:0000313" key="1">
    <source>
        <dbReference type="EMBL" id="GAA4117144.1"/>
    </source>
</evidence>
<dbReference type="SUPFAM" id="SSF53649">
    <property type="entry name" value="Alkaline phosphatase-like"/>
    <property type="match status" value="1"/>
</dbReference>
<dbReference type="InterPro" id="IPR002591">
    <property type="entry name" value="Phosphodiest/P_Trfase"/>
</dbReference>
<comment type="caution">
    <text evidence="1">The sequence shown here is derived from an EMBL/GenBank/DDBJ whole genome shotgun (WGS) entry which is preliminary data.</text>
</comment>
<dbReference type="Pfam" id="PF01663">
    <property type="entry name" value="Phosphodiest"/>
    <property type="match status" value="1"/>
</dbReference>
<evidence type="ECO:0008006" key="3">
    <source>
        <dbReference type="Google" id="ProtNLM"/>
    </source>
</evidence>
<dbReference type="InterPro" id="IPR017850">
    <property type="entry name" value="Alkaline_phosphatase_core_sf"/>
</dbReference>
<dbReference type="EMBL" id="BAAAZH010000012">
    <property type="protein sequence ID" value="GAA4117144.1"/>
    <property type="molecule type" value="Genomic_DNA"/>
</dbReference>
<accession>A0ABP7XK42</accession>
<sequence>MVLSLALLAVPTAAHTESAPSPVAAPAAAAAPDARTQHVLAISVDGLNPAAIRRLGRTRAPHLYQLIDQGVSTLNARTAVERTTTLPNHTSMLTGRRVTASRGGHGVTWDDDRPGTTVQQAAGHSVASVFTVVHDAGGSTALFASKAKFSLYQRSWPQAIDRSFTRDDEAATVRQVRRDLRTRTRAFTFLHLARPDRAGHEYGFLSSRYLTAVAKVDDEIGAVLDTIAAEPALDDLVVVLTSDHGGAQGSRSHSDASLLANYTVPFIVWGPTVDRGDLYQFNPDYRDPVGGRPGYGAERQPVRNGDLANLATALLGLGPVPGSELNDAQNLDVAL</sequence>
<proteinExistence type="predicted"/>
<name>A0ABP7XK42_9ACTN</name>
<dbReference type="PANTHER" id="PTHR10151:SF120">
    <property type="entry name" value="BIS(5'-ADENOSYL)-TRIPHOSPHATASE"/>
    <property type="match status" value="1"/>
</dbReference>
<dbReference type="Gene3D" id="3.40.720.10">
    <property type="entry name" value="Alkaline Phosphatase, subunit A"/>
    <property type="match status" value="1"/>
</dbReference>
<evidence type="ECO:0000313" key="2">
    <source>
        <dbReference type="Proteomes" id="UP001501495"/>
    </source>
</evidence>
<protein>
    <recommendedName>
        <fullName evidence="3">Sulfatase-like hydrolase/transferase</fullName>
    </recommendedName>
</protein>
<reference evidence="2" key="1">
    <citation type="journal article" date="2019" name="Int. J. Syst. Evol. Microbiol.">
        <title>The Global Catalogue of Microorganisms (GCM) 10K type strain sequencing project: providing services to taxonomists for standard genome sequencing and annotation.</title>
        <authorList>
            <consortium name="The Broad Institute Genomics Platform"/>
            <consortium name="The Broad Institute Genome Sequencing Center for Infectious Disease"/>
            <person name="Wu L."/>
            <person name="Ma J."/>
        </authorList>
    </citation>
    <scope>NUCLEOTIDE SEQUENCE [LARGE SCALE GENOMIC DNA]</scope>
    <source>
        <strain evidence="2">JCM 16703</strain>
    </source>
</reference>
<dbReference type="Proteomes" id="UP001501495">
    <property type="component" value="Unassembled WGS sequence"/>
</dbReference>